<dbReference type="OrthoDB" id="10261027at2759"/>
<organism evidence="2 3">
    <name type="scientific">Modicella reniformis</name>
    <dbReference type="NCBI Taxonomy" id="1440133"/>
    <lineage>
        <taxon>Eukaryota</taxon>
        <taxon>Fungi</taxon>
        <taxon>Fungi incertae sedis</taxon>
        <taxon>Mucoromycota</taxon>
        <taxon>Mortierellomycotina</taxon>
        <taxon>Mortierellomycetes</taxon>
        <taxon>Mortierellales</taxon>
        <taxon>Mortierellaceae</taxon>
        <taxon>Modicella</taxon>
    </lineage>
</organism>
<dbReference type="Pfam" id="PF07714">
    <property type="entry name" value="PK_Tyr_Ser-Thr"/>
    <property type="match status" value="1"/>
</dbReference>
<dbReference type="Proteomes" id="UP000749646">
    <property type="component" value="Unassembled WGS sequence"/>
</dbReference>
<evidence type="ECO:0000313" key="2">
    <source>
        <dbReference type="EMBL" id="KAF9973180.1"/>
    </source>
</evidence>
<dbReference type="PROSITE" id="PS50011">
    <property type="entry name" value="PROTEIN_KINASE_DOM"/>
    <property type="match status" value="1"/>
</dbReference>
<dbReference type="Gene3D" id="1.10.510.10">
    <property type="entry name" value="Transferase(Phosphotransferase) domain 1"/>
    <property type="match status" value="1"/>
</dbReference>
<dbReference type="EMBL" id="JAAAHW010004574">
    <property type="protein sequence ID" value="KAF9973180.1"/>
    <property type="molecule type" value="Genomic_DNA"/>
</dbReference>
<dbReference type="SUPFAM" id="SSF56112">
    <property type="entry name" value="Protein kinase-like (PK-like)"/>
    <property type="match status" value="1"/>
</dbReference>
<dbReference type="InterPro" id="IPR001245">
    <property type="entry name" value="Ser-Thr/Tyr_kinase_cat_dom"/>
</dbReference>
<evidence type="ECO:0000313" key="3">
    <source>
        <dbReference type="Proteomes" id="UP000749646"/>
    </source>
</evidence>
<accession>A0A9P6M7W3</accession>
<proteinExistence type="predicted"/>
<name>A0A9P6M7W3_9FUNG</name>
<dbReference type="InterPro" id="IPR011009">
    <property type="entry name" value="Kinase-like_dom_sf"/>
</dbReference>
<reference evidence="2" key="1">
    <citation type="journal article" date="2020" name="Fungal Divers.">
        <title>Resolving the Mortierellaceae phylogeny through synthesis of multi-gene phylogenetics and phylogenomics.</title>
        <authorList>
            <person name="Vandepol N."/>
            <person name="Liber J."/>
            <person name="Desiro A."/>
            <person name="Na H."/>
            <person name="Kennedy M."/>
            <person name="Barry K."/>
            <person name="Grigoriev I.V."/>
            <person name="Miller A.N."/>
            <person name="O'Donnell K."/>
            <person name="Stajich J.E."/>
            <person name="Bonito G."/>
        </authorList>
    </citation>
    <scope>NUCLEOTIDE SEQUENCE</scope>
    <source>
        <strain evidence="2">MES-2147</strain>
    </source>
</reference>
<dbReference type="GO" id="GO:0004674">
    <property type="term" value="F:protein serine/threonine kinase activity"/>
    <property type="evidence" value="ECO:0007669"/>
    <property type="project" value="TreeGrafter"/>
</dbReference>
<protein>
    <recommendedName>
        <fullName evidence="1">Protein kinase domain-containing protein</fullName>
    </recommendedName>
</protein>
<keyword evidence="3" id="KW-1185">Reference proteome</keyword>
<dbReference type="GO" id="GO:0005524">
    <property type="term" value="F:ATP binding"/>
    <property type="evidence" value="ECO:0007669"/>
    <property type="project" value="InterPro"/>
</dbReference>
<dbReference type="InterPro" id="IPR000719">
    <property type="entry name" value="Prot_kinase_dom"/>
</dbReference>
<dbReference type="InterPro" id="IPR051681">
    <property type="entry name" value="Ser/Thr_Kinases-Pseudokinases"/>
</dbReference>
<comment type="caution">
    <text evidence="2">The sequence shown here is derived from an EMBL/GenBank/DDBJ whole genome shotgun (WGS) entry which is preliminary data.</text>
</comment>
<gene>
    <name evidence="2" type="ORF">BGZ65_009410</name>
</gene>
<dbReference type="AlphaFoldDB" id="A0A9P6M7W3"/>
<dbReference type="PANTHER" id="PTHR44329">
    <property type="entry name" value="SERINE/THREONINE-PROTEIN KINASE TNNI3K-RELATED"/>
    <property type="match status" value="1"/>
</dbReference>
<sequence length="111" mass="12403">MGVASGGFGMIHAGQWRSLHVAVRVLFNPAKRLVQDSENIVKFYGVTRMKSTSDYGMVLQYAGRGSLRDYLSQHFESLDWASKIRLARDVASGIHFIQAQMFTAWESSCGN</sequence>
<evidence type="ECO:0000259" key="1">
    <source>
        <dbReference type="PROSITE" id="PS50011"/>
    </source>
</evidence>
<feature type="domain" description="Protein kinase" evidence="1">
    <location>
        <begin position="1"/>
        <end position="111"/>
    </location>
</feature>